<keyword evidence="1" id="KW-0862">Zinc</keyword>
<gene>
    <name evidence="4" type="ORF">QYE76_026438</name>
</gene>
<feature type="region of interest" description="Disordered" evidence="2">
    <location>
        <begin position="1"/>
        <end position="33"/>
    </location>
</feature>
<keyword evidence="1" id="KW-0863">Zinc-finger</keyword>
<evidence type="ECO:0000313" key="4">
    <source>
        <dbReference type="EMBL" id="KAK1620921.1"/>
    </source>
</evidence>
<feature type="compositionally biased region" description="Gly residues" evidence="2">
    <location>
        <begin position="500"/>
        <end position="519"/>
    </location>
</feature>
<evidence type="ECO:0000256" key="2">
    <source>
        <dbReference type="SAM" id="MobiDB-lite"/>
    </source>
</evidence>
<organism evidence="4 5">
    <name type="scientific">Lolium multiflorum</name>
    <name type="common">Italian ryegrass</name>
    <name type="synonym">Lolium perenne subsp. multiflorum</name>
    <dbReference type="NCBI Taxonomy" id="4521"/>
    <lineage>
        <taxon>Eukaryota</taxon>
        <taxon>Viridiplantae</taxon>
        <taxon>Streptophyta</taxon>
        <taxon>Embryophyta</taxon>
        <taxon>Tracheophyta</taxon>
        <taxon>Spermatophyta</taxon>
        <taxon>Magnoliopsida</taxon>
        <taxon>Liliopsida</taxon>
        <taxon>Poales</taxon>
        <taxon>Poaceae</taxon>
        <taxon>BOP clade</taxon>
        <taxon>Pooideae</taxon>
        <taxon>Poodae</taxon>
        <taxon>Poeae</taxon>
        <taxon>Poeae Chloroplast Group 2 (Poeae type)</taxon>
        <taxon>Loliodinae</taxon>
        <taxon>Loliinae</taxon>
        <taxon>Lolium</taxon>
    </lineage>
</organism>
<dbReference type="Gene3D" id="4.10.60.10">
    <property type="entry name" value="Zinc finger, CCHC-type"/>
    <property type="match status" value="1"/>
</dbReference>
<dbReference type="Proteomes" id="UP001231189">
    <property type="component" value="Unassembled WGS sequence"/>
</dbReference>
<feature type="compositionally biased region" description="Low complexity" evidence="2">
    <location>
        <begin position="154"/>
        <end position="167"/>
    </location>
</feature>
<feature type="compositionally biased region" description="Basic and acidic residues" evidence="2">
    <location>
        <begin position="136"/>
        <end position="151"/>
    </location>
</feature>
<name>A0AAD8RHR4_LOLMU</name>
<feature type="compositionally biased region" description="Basic residues" evidence="2">
    <location>
        <begin position="18"/>
        <end position="27"/>
    </location>
</feature>
<dbReference type="InterPro" id="IPR053253">
    <property type="entry name" value="Sex_diff_modulator"/>
</dbReference>
<feature type="compositionally biased region" description="Low complexity" evidence="2">
    <location>
        <begin position="520"/>
        <end position="529"/>
    </location>
</feature>
<dbReference type="InterPro" id="IPR036875">
    <property type="entry name" value="Znf_CCHC_sf"/>
</dbReference>
<protein>
    <recommendedName>
        <fullName evidence="3">CCHC-type domain-containing protein</fullName>
    </recommendedName>
</protein>
<feature type="compositionally biased region" description="Basic and acidic residues" evidence="2">
    <location>
        <begin position="95"/>
        <end position="123"/>
    </location>
</feature>
<feature type="compositionally biased region" description="Basic and acidic residues" evidence="2">
    <location>
        <begin position="720"/>
        <end position="731"/>
    </location>
</feature>
<feature type="region of interest" description="Disordered" evidence="2">
    <location>
        <begin position="76"/>
        <end position="167"/>
    </location>
</feature>
<feature type="domain" description="CCHC-type" evidence="3">
    <location>
        <begin position="66"/>
        <end position="79"/>
    </location>
</feature>
<feature type="region of interest" description="Disordered" evidence="2">
    <location>
        <begin position="720"/>
        <end position="746"/>
    </location>
</feature>
<dbReference type="InterPro" id="IPR001878">
    <property type="entry name" value="Znf_CCHC"/>
</dbReference>
<dbReference type="SMART" id="SM00343">
    <property type="entry name" value="ZnF_C2HC"/>
    <property type="match status" value="2"/>
</dbReference>
<reference evidence="4" key="1">
    <citation type="submission" date="2023-07" db="EMBL/GenBank/DDBJ databases">
        <title>A chromosome-level genome assembly of Lolium multiflorum.</title>
        <authorList>
            <person name="Chen Y."/>
            <person name="Copetti D."/>
            <person name="Kolliker R."/>
            <person name="Studer B."/>
        </authorList>
    </citation>
    <scope>NUCLEOTIDE SEQUENCE</scope>
    <source>
        <strain evidence="4">02402/16</strain>
        <tissue evidence="4">Leaf</tissue>
    </source>
</reference>
<evidence type="ECO:0000313" key="5">
    <source>
        <dbReference type="Proteomes" id="UP001231189"/>
    </source>
</evidence>
<keyword evidence="1" id="KW-0479">Metal-binding</keyword>
<evidence type="ECO:0000259" key="3">
    <source>
        <dbReference type="PROSITE" id="PS50158"/>
    </source>
</evidence>
<feature type="region of interest" description="Disordered" evidence="2">
    <location>
        <begin position="650"/>
        <end position="688"/>
    </location>
</feature>
<feature type="region of interest" description="Disordered" evidence="2">
    <location>
        <begin position="493"/>
        <end position="552"/>
    </location>
</feature>
<dbReference type="AlphaFoldDB" id="A0AAD8RHR4"/>
<proteinExistence type="predicted"/>
<dbReference type="GO" id="GO:0003676">
    <property type="term" value="F:nucleic acid binding"/>
    <property type="evidence" value="ECO:0007669"/>
    <property type="project" value="InterPro"/>
</dbReference>
<dbReference type="Pfam" id="PF00098">
    <property type="entry name" value="zf-CCHC"/>
    <property type="match status" value="1"/>
</dbReference>
<dbReference type="PANTHER" id="PTHR33087:SF42">
    <property type="entry name" value="DUF4283 DOMAIN-CONTAINING PROTEIN"/>
    <property type="match status" value="1"/>
</dbReference>
<dbReference type="GO" id="GO:0008270">
    <property type="term" value="F:zinc ion binding"/>
    <property type="evidence" value="ECO:0007669"/>
    <property type="project" value="UniProtKB-KW"/>
</dbReference>
<evidence type="ECO:0000256" key="1">
    <source>
        <dbReference type="PROSITE-ProRule" id="PRU00047"/>
    </source>
</evidence>
<comment type="caution">
    <text evidence="4">The sequence shown here is derived from an EMBL/GenBank/DDBJ whole genome shotgun (WGS) entry which is preliminary data.</text>
</comment>
<dbReference type="SUPFAM" id="SSF57756">
    <property type="entry name" value="Retrovirus zinc finger-like domains"/>
    <property type="match status" value="1"/>
</dbReference>
<accession>A0AAD8RHR4</accession>
<keyword evidence="5" id="KW-1185">Reference proteome</keyword>
<sequence>MKKERKARGKNPLTSPARGRRGGKKVAARPVRPAREVGAYADYEGLCLLCTQPGHRAVDCTTGPVCLRCGETGHMARECSLPRPPRPSTPPDGEEPARKRMSGEGRYHRVGESPNDLRARAPEGRQAAVEPRGRHREVAPDPRAASSERRVTAPRRGAPAPPRARQGAAFARRVVPAAVVARTVAPVPTLVARELPAGDDRVVAPVLPAVRRGTDAARPRRSADEQVAPLGLRRPAFGGELARRPARASCVLPRTPEMDEAEEALAKALLAVIVGVRRTVTAEEVAMALEDVHGLAPGSFSVHCHRPEDFLLYFASQVDRDRVLGDGVLASPYFRLLLRPWSRRTHAASGGLCVHTELEIEGVPANAWSLATAEAVLAPTAWVERLHPLTRTRADMGVLRLTAWCLDPAAIPREVDLHVVEPDDPPSLADMAAPSQAVVPPHINTLVYPLLVHVTKTVDFRRSTPSNAAAGGADDGRASAWPAVRQFQYTRGVPDVLPSSGGGGGAAPSAGHGGGGGGSRTLTSGVVVGAPDQDAPRQAAKRKKGRGGRKVRALRAKAALAAQSAAMEDRRDDVGGAADSALTLDADRGEPLEEQDPVQSDALTAVMEEDRAGRVGEAGRELEGAVHLGTELRVGSVVVIPAASASQKELTSVQSPAAPVPGSVLEKTTGVPASPMLGSPSLGPGQAEGPLLLTRPACQLGQAQVGSVVVAEGGLGQAQERDRLAATDAREPPSLGGSTLTLDDHHDADATSPVLQLVTAVTAAASMEAHHPGEDNADDDRVDEEIVVDSPPARVTRDVAPPGASPTSRSDALLQTPAVRRRLVELNFQPRRSSRIAGQPGGLSAEMKAVRNLMRKLGLLQGDEAPSEAALEAYHKMYELPLTDDMIEAIAEFYGWSLSTIRGCSPPLLGMSGGRLIEA</sequence>
<dbReference type="PROSITE" id="PS50158">
    <property type="entry name" value="ZF_CCHC"/>
    <property type="match status" value="1"/>
</dbReference>
<dbReference type="EMBL" id="JAUUTY010000006">
    <property type="protein sequence ID" value="KAK1620921.1"/>
    <property type="molecule type" value="Genomic_DNA"/>
</dbReference>
<feature type="compositionally biased region" description="Basic residues" evidence="2">
    <location>
        <begin position="539"/>
        <end position="552"/>
    </location>
</feature>
<dbReference type="PANTHER" id="PTHR33087">
    <property type="entry name" value="OS07G0539200 PROTEIN"/>
    <property type="match status" value="1"/>
</dbReference>